<gene>
    <name evidence="13" type="primary">Adhfe1</name>
    <name evidence="13" type="ORF">CEXT_786361</name>
</gene>
<dbReference type="GO" id="GO:0046872">
    <property type="term" value="F:metal ion binding"/>
    <property type="evidence" value="ECO:0007669"/>
    <property type="project" value="InterPro"/>
</dbReference>
<dbReference type="PRINTS" id="PR00081">
    <property type="entry name" value="GDHRDH"/>
</dbReference>
<keyword evidence="6" id="KW-0560">Oxidoreductase</keyword>
<name>A0AAV4NMY9_CAEEX</name>
<comment type="caution">
    <text evidence="13">The sequence shown here is derived from an EMBL/GenBank/DDBJ whole genome shotgun (WGS) entry which is preliminary data.</text>
</comment>
<dbReference type="InterPro" id="IPR002347">
    <property type="entry name" value="SDR_fam"/>
</dbReference>
<keyword evidence="5" id="KW-0809">Transit peptide</keyword>
<keyword evidence="14" id="KW-1185">Reference proteome</keyword>
<sequence>MAVEYGPYGIRVNSVNPTVVRTRMAEKEGLFDKDNEFANNIIGRTPLRRFADPQDVVNPVMFLLSDKAAMITGITMPVDGGLSVNYQQGNSSSHQDGTENKVLNLLKNISNSSCRCPAHSSAQFMRGNFASVPKPATGKEYAFEMACSSVRYGPGVTQELGMDLQNLKAKKVLLMTDPNLSALPPVTQALDSIHKFGVKYEVFDKVRIEPNNASFEEAISFAKNKNFDVFVAVGGGSVIDTCKAANLYASDPEAEFLDYVNAPIGKGKPITCNLKPLIAVPTTAGTGSETTGVAIFDHVPLKTKTGIAHRALRPTLGIIDPLHTLHMPERVAAYSGFDVLCHALESFTAIPFNERTPRPANPIQRPAYQGSNPISDIWSMKALRTIQKYFRRAVKNSDDYEARSEMHLASTFAGIGFGNAGVHLCHGMSYPISGLVKKYKASEYKCDHPIIPHGLSVVITAPAVFRFTAPACPQRHLDAAQALGKDVTNAKREDAGLILADTVRDYMNDLGIENGLTGLGFTSSDIPALVEGTLPQHRVIKLAPRAIQRRTC</sequence>
<dbReference type="SUPFAM" id="SSF51735">
    <property type="entry name" value="NAD(P)-binding Rossmann-fold domains"/>
    <property type="match status" value="1"/>
</dbReference>
<dbReference type="InterPro" id="IPR039697">
    <property type="entry name" value="Alcohol_dehydrogenase_Fe"/>
</dbReference>
<dbReference type="GO" id="GO:0005739">
    <property type="term" value="C:mitochondrion"/>
    <property type="evidence" value="ECO:0007669"/>
    <property type="project" value="UniProtKB-SubCell"/>
</dbReference>
<dbReference type="Gene3D" id="3.40.50.1970">
    <property type="match status" value="1"/>
</dbReference>
<dbReference type="CDD" id="cd08190">
    <property type="entry name" value="HOT"/>
    <property type="match status" value="1"/>
</dbReference>
<comment type="catalytic activity">
    <reaction evidence="1">
        <text>(S)-3-hydroxybutanoate + 2-oxoglutarate = (R)-2-hydroxyglutarate + acetoacetate</text>
        <dbReference type="Rhea" id="RHEA:23048"/>
        <dbReference type="ChEBI" id="CHEBI:11047"/>
        <dbReference type="ChEBI" id="CHEBI:13705"/>
        <dbReference type="ChEBI" id="CHEBI:15801"/>
        <dbReference type="ChEBI" id="CHEBI:16810"/>
        <dbReference type="EC" id="1.1.99.24"/>
    </reaction>
</comment>
<dbReference type="InterPro" id="IPR042157">
    <property type="entry name" value="HOT"/>
</dbReference>
<dbReference type="InterPro" id="IPR001670">
    <property type="entry name" value="ADH_Fe/GldA"/>
</dbReference>
<dbReference type="EC" id="1.1.99.24" evidence="4"/>
<accession>A0AAV4NMY9</accession>
<dbReference type="GO" id="GO:0047988">
    <property type="term" value="F:hydroxyacid-oxoacid transhydrogenase activity"/>
    <property type="evidence" value="ECO:0007669"/>
    <property type="project" value="UniProtKB-EC"/>
</dbReference>
<evidence type="ECO:0000259" key="11">
    <source>
        <dbReference type="Pfam" id="PF00465"/>
    </source>
</evidence>
<dbReference type="GO" id="GO:0004022">
    <property type="term" value="F:alcohol dehydrogenase (NAD+) activity"/>
    <property type="evidence" value="ECO:0007669"/>
    <property type="project" value="InterPro"/>
</dbReference>
<dbReference type="SUPFAM" id="SSF56796">
    <property type="entry name" value="Dehydroquinate synthase-like"/>
    <property type="match status" value="1"/>
</dbReference>
<dbReference type="Pfam" id="PF00465">
    <property type="entry name" value="Fe-ADH"/>
    <property type="match status" value="1"/>
</dbReference>
<evidence type="ECO:0000256" key="1">
    <source>
        <dbReference type="ARBA" id="ARBA00000813"/>
    </source>
</evidence>
<evidence type="ECO:0000256" key="7">
    <source>
        <dbReference type="ARBA" id="ARBA00023128"/>
    </source>
</evidence>
<evidence type="ECO:0000256" key="4">
    <source>
        <dbReference type="ARBA" id="ARBA00013182"/>
    </source>
</evidence>
<dbReference type="AlphaFoldDB" id="A0AAV4NMY9"/>
<comment type="similarity">
    <text evidence="3">Belongs to the iron-containing alcohol dehydrogenase family. Hydroxyacid-oxoacid transhydrogenase subfamily.</text>
</comment>
<dbReference type="Pfam" id="PF25137">
    <property type="entry name" value="ADH_Fe_C"/>
    <property type="match status" value="1"/>
</dbReference>
<feature type="domain" description="Alcohol dehydrogenase iron-type/glycerol dehydrogenase GldA" evidence="11">
    <location>
        <begin position="149"/>
        <end position="321"/>
    </location>
</feature>
<dbReference type="EMBL" id="BPLR01003487">
    <property type="protein sequence ID" value="GIX85173.1"/>
    <property type="molecule type" value="Genomic_DNA"/>
</dbReference>
<protein>
    <recommendedName>
        <fullName evidence="10">Probable hydroxyacid-oxoacid transhydrogenase, mitochondrial</fullName>
        <ecNumber evidence="4">1.1.99.24</ecNumber>
    </recommendedName>
</protein>
<dbReference type="Proteomes" id="UP001054945">
    <property type="component" value="Unassembled WGS sequence"/>
</dbReference>
<evidence type="ECO:0000313" key="13">
    <source>
        <dbReference type="EMBL" id="GIX85173.1"/>
    </source>
</evidence>
<evidence type="ECO:0000256" key="9">
    <source>
        <dbReference type="ARBA" id="ARBA00049496"/>
    </source>
</evidence>
<evidence type="ECO:0000256" key="10">
    <source>
        <dbReference type="ARBA" id="ARBA00070550"/>
    </source>
</evidence>
<comment type="function">
    <text evidence="8">Catalyzes the cofactor-independent reversible oxidation of gamma-hydroxybutyrate (GHB) to succinic semialdehyde (SSA) coupled to reduction of 2-ketoglutarate (2-KG) to D-2-hydroxyglutarate (D-2-HG). L-3-hydroxybutyrate (L-3-OHB) is also a substrate for HOT when using 2-KG as hydrogen acceptor, resulting in the formation of D-2-HG.</text>
</comment>
<evidence type="ECO:0000313" key="14">
    <source>
        <dbReference type="Proteomes" id="UP001054945"/>
    </source>
</evidence>
<dbReference type="PANTHER" id="PTHR11496:SF83">
    <property type="entry name" value="HYDROXYACID-OXOACID TRANSHYDROGENASE, MITOCHONDRIAL"/>
    <property type="match status" value="1"/>
</dbReference>
<organism evidence="13 14">
    <name type="scientific">Caerostris extrusa</name>
    <name type="common">Bark spider</name>
    <name type="synonym">Caerostris bankana</name>
    <dbReference type="NCBI Taxonomy" id="172846"/>
    <lineage>
        <taxon>Eukaryota</taxon>
        <taxon>Metazoa</taxon>
        <taxon>Ecdysozoa</taxon>
        <taxon>Arthropoda</taxon>
        <taxon>Chelicerata</taxon>
        <taxon>Arachnida</taxon>
        <taxon>Araneae</taxon>
        <taxon>Araneomorphae</taxon>
        <taxon>Entelegynae</taxon>
        <taxon>Araneoidea</taxon>
        <taxon>Araneidae</taxon>
        <taxon>Caerostris</taxon>
    </lineage>
</organism>
<dbReference type="FunFam" id="1.20.1090.10:FF:000003">
    <property type="entry name" value="Probable hydroxyacid-oxoacid transhydrogenase, mitochondrial"/>
    <property type="match status" value="1"/>
</dbReference>
<evidence type="ECO:0000256" key="5">
    <source>
        <dbReference type="ARBA" id="ARBA00022946"/>
    </source>
</evidence>
<comment type="subcellular location">
    <subcellularLocation>
        <location evidence="2">Mitochondrion</location>
    </subcellularLocation>
</comment>
<dbReference type="Gene3D" id="3.40.50.720">
    <property type="entry name" value="NAD(P)-binding Rossmann-like Domain"/>
    <property type="match status" value="1"/>
</dbReference>
<dbReference type="InterPro" id="IPR056798">
    <property type="entry name" value="ADH_Fe_C"/>
</dbReference>
<dbReference type="InterPro" id="IPR036291">
    <property type="entry name" value="NAD(P)-bd_dom_sf"/>
</dbReference>
<reference evidence="13 14" key="1">
    <citation type="submission" date="2021-06" db="EMBL/GenBank/DDBJ databases">
        <title>Caerostris extrusa draft genome.</title>
        <authorList>
            <person name="Kono N."/>
            <person name="Arakawa K."/>
        </authorList>
    </citation>
    <scope>NUCLEOTIDE SEQUENCE [LARGE SCALE GENOMIC DNA]</scope>
</reference>
<evidence type="ECO:0000256" key="6">
    <source>
        <dbReference type="ARBA" id="ARBA00023002"/>
    </source>
</evidence>
<proteinExistence type="inferred from homology"/>
<feature type="domain" description="Fe-containing alcohol dehydrogenase-like C-terminal" evidence="12">
    <location>
        <begin position="370"/>
        <end position="549"/>
    </location>
</feature>
<evidence type="ECO:0000256" key="2">
    <source>
        <dbReference type="ARBA" id="ARBA00004173"/>
    </source>
</evidence>
<comment type="catalytic activity">
    <reaction evidence="9">
        <text>4-hydroxybutanoate + 2-oxoglutarate = (R)-2-hydroxyglutarate + succinate semialdehyde</text>
        <dbReference type="Rhea" id="RHEA:24734"/>
        <dbReference type="ChEBI" id="CHEBI:15801"/>
        <dbReference type="ChEBI" id="CHEBI:16724"/>
        <dbReference type="ChEBI" id="CHEBI:16810"/>
        <dbReference type="ChEBI" id="CHEBI:57706"/>
        <dbReference type="EC" id="1.1.99.24"/>
    </reaction>
</comment>
<evidence type="ECO:0000256" key="8">
    <source>
        <dbReference type="ARBA" id="ARBA00024921"/>
    </source>
</evidence>
<dbReference type="Pfam" id="PF13561">
    <property type="entry name" value="adh_short_C2"/>
    <property type="match status" value="1"/>
</dbReference>
<dbReference type="FunFam" id="3.40.50.1970:FF:000010">
    <property type="entry name" value="Probable hydroxyacid-oxoacid transhydrogenase, mitochondrial"/>
    <property type="match status" value="1"/>
</dbReference>
<evidence type="ECO:0000256" key="3">
    <source>
        <dbReference type="ARBA" id="ARBA00010005"/>
    </source>
</evidence>
<evidence type="ECO:0000259" key="12">
    <source>
        <dbReference type="Pfam" id="PF25137"/>
    </source>
</evidence>
<dbReference type="Gene3D" id="1.20.1090.10">
    <property type="entry name" value="Dehydroquinate synthase-like - alpha domain"/>
    <property type="match status" value="1"/>
</dbReference>
<keyword evidence="7" id="KW-0496">Mitochondrion</keyword>
<dbReference type="PANTHER" id="PTHR11496">
    <property type="entry name" value="ALCOHOL DEHYDROGENASE"/>
    <property type="match status" value="1"/>
</dbReference>